<dbReference type="EMBL" id="JAJEWP010000006">
    <property type="protein sequence ID" value="MCC2617956.1"/>
    <property type="molecule type" value="Genomic_DNA"/>
</dbReference>
<dbReference type="Proteomes" id="UP001520878">
    <property type="component" value="Unassembled WGS sequence"/>
</dbReference>
<comment type="caution">
    <text evidence="1">The sequence shown here is derived from an EMBL/GenBank/DDBJ whole genome shotgun (WGS) entry which is preliminary data.</text>
</comment>
<protein>
    <recommendedName>
        <fullName evidence="3">Bacteriocin</fullName>
    </recommendedName>
</protein>
<sequence length="53" mass="5817">MRELSSKEIKAVQGGFWGWLANRAVGAYNTMSSLNWSGASHNSDSMRAATNRL</sequence>
<proteinExistence type="predicted"/>
<evidence type="ECO:0008006" key="3">
    <source>
        <dbReference type="Google" id="ProtNLM"/>
    </source>
</evidence>
<organism evidence="1 2">
    <name type="scientific">Fluctibacter halophilus</name>
    <dbReference type="NCBI Taxonomy" id="226011"/>
    <lineage>
        <taxon>Bacteria</taxon>
        <taxon>Pseudomonadati</taxon>
        <taxon>Pseudomonadota</taxon>
        <taxon>Gammaproteobacteria</taxon>
        <taxon>Alteromonadales</taxon>
        <taxon>Alteromonadaceae</taxon>
        <taxon>Fluctibacter</taxon>
    </lineage>
</organism>
<evidence type="ECO:0000313" key="2">
    <source>
        <dbReference type="Proteomes" id="UP001520878"/>
    </source>
</evidence>
<name>A0ABS8GFI3_9ALTE</name>
<accession>A0ABS8GFI3</accession>
<gene>
    <name evidence="1" type="ORF">LJ739_17010</name>
</gene>
<evidence type="ECO:0000313" key="1">
    <source>
        <dbReference type="EMBL" id="MCC2617956.1"/>
    </source>
</evidence>
<keyword evidence="2" id="KW-1185">Reference proteome</keyword>
<reference evidence="1 2" key="1">
    <citation type="submission" date="2021-10" db="EMBL/GenBank/DDBJ databases">
        <title>Draft genome of Aestuariibacter halophilus JC2043.</title>
        <authorList>
            <person name="Emsley S.A."/>
            <person name="Pfannmuller K.M."/>
            <person name="Ushijima B."/>
            <person name="Saw J.H."/>
            <person name="Videau P."/>
        </authorList>
    </citation>
    <scope>NUCLEOTIDE SEQUENCE [LARGE SCALE GENOMIC DNA]</scope>
    <source>
        <strain evidence="1 2">JC2043</strain>
    </source>
</reference>